<feature type="compositionally biased region" description="Polar residues" evidence="1">
    <location>
        <begin position="1096"/>
        <end position="1169"/>
    </location>
</feature>
<gene>
    <name evidence="2" type="ORF">Acr_19g0006370</name>
</gene>
<feature type="compositionally biased region" description="Basic and acidic residues" evidence="1">
    <location>
        <begin position="937"/>
        <end position="946"/>
    </location>
</feature>
<organism evidence="2 3">
    <name type="scientific">Actinidia rufa</name>
    <dbReference type="NCBI Taxonomy" id="165716"/>
    <lineage>
        <taxon>Eukaryota</taxon>
        <taxon>Viridiplantae</taxon>
        <taxon>Streptophyta</taxon>
        <taxon>Embryophyta</taxon>
        <taxon>Tracheophyta</taxon>
        <taxon>Spermatophyta</taxon>
        <taxon>Magnoliopsida</taxon>
        <taxon>eudicotyledons</taxon>
        <taxon>Gunneridae</taxon>
        <taxon>Pentapetalae</taxon>
        <taxon>asterids</taxon>
        <taxon>Ericales</taxon>
        <taxon>Actinidiaceae</taxon>
        <taxon>Actinidia</taxon>
    </lineage>
</organism>
<accession>A0A7J0GA84</accession>
<dbReference type="Proteomes" id="UP000585474">
    <property type="component" value="Unassembled WGS sequence"/>
</dbReference>
<dbReference type="OrthoDB" id="1630099at2759"/>
<feature type="region of interest" description="Disordered" evidence="1">
    <location>
        <begin position="562"/>
        <end position="617"/>
    </location>
</feature>
<evidence type="ECO:0000256" key="1">
    <source>
        <dbReference type="SAM" id="MobiDB-lite"/>
    </source>
</evidence>
<feature type="compositionally biased region" description="Basic and acidic residues" evidence="1">
    <location>
        <begin position="588"/>
        <end position="599"/>
    </location>
</feature>
<feature type="region of interest" description="Disordered" evidence="1">
    <location>
        <begin position="765"/>
        <end position="873"/>
    </location>
</feature>
<feature type="compositionally biased region" description="Basic and acidic residues" evidence="1">
    <location>
        <begin position="1714"/>
        <end position="1724"/>
    </location>
</feature>
<feature type="region of interest" description="Disordered" evidence="1">
    <location>
        <begin position="1699"/>
        <end position="1724"/>
    </location>
</feature>
<keyword evidence="3" id="KW-1185">Reference proteome</keyword>
<reference evidence="2 3" key="1">
    <citation type="submission" date="2019-07" db="EMBL/GenBank/DDBJ databases">
        <title>De Novo Assembly of kiwifruit Actinidia rufa.</title>
        <authorList>
            <person name="Sugita-Konishi S."/>
            <person name="Sato K."/>
            <person name="Mori E."/>
            <person name="Abe Y."/>
            <person name="Kisaki G."/>
            <person name="Hamano K."/>
            <person name="Suezawa K."/>
            <person name="Otani M."/>
            <person name="Fukuda T."/>
            <person name="Manabe T."/>
            <person name="Gomi K."/>
            <person name="Tabuchi M."/>
            <person name="Akimitsu K."/>
            <person name="Kataoka I."/>
        </authorList>
    </citation>
    <scope>NUCLEOTIDE SEQUENCE [LARGE SCALE GENOMIC DNA]</scope>
    <source>
        <strain evidence="3">cv. Fuchu</strain>
    </source>
</reference>
<dbReference type="EMBL" id="BJWL01000019">
    <property type="protein sequence ID" value="GFZ07700.1"/>
    <property type="molecule type" value="Genomic_DNA"/>
</dbReference>
<dbReference type="PANTHER" id="PTHR31267:SF2">
    <property type="entry name" value="EXPRESSED PROTEIN"/>
    <property type="match status" value="1"/>
</dbReference>
<comment type="caution">
    <text evidence="2">The sequence shown here is derived from an EMBL/GenBank/DDBJ whole genome shotgun (WGS) entry which is preliminary data.</text>
</comment>
<proteinExistence type="predicted"/>
<feature type="region of interest" description="Disordered" evidence="1">
    <location>
        <begin position="1259"/>
        <end position="1296"/>
    </location>
</feature>
<feature type="compositionally biased region" description="Basic and acidic residues" evidence="1">
    <location>
        <begin position="1272"/>
        <end position="1284"/>
    </location>
</feature>
<evidence type="ECO:0000313" key="2">
    <source>
        <dbReference type="EMBL" id="GFZ07700.1"/>
    </source>
</evidence>
<feature type="region of interest" description="Disordered" evidence="1">
    <location>
        <begin position="937"/>
        <end position="978"/>
    </location>
</feature>
<feature type="region of interest" description="Disordered" evidence="1">
    <location>
        <begin position="1866"/>
        <end position="1885"/>
    </location>
</feature>
<feature type="compositionally biased region" description="Low complexity" evidence="1">
    <location>
        <begin position="1866"/>
        <end position="1876"/>
    </location>
</feature>
<feature type="compositionally biased region" description="Basic and acidic residues" evidence="1">
    <location>
        <begin position="804"/>
        <end position="823"/>
    </location>
</feature>
<protein>
    <submittedName>
        <fullName evidence="2">Dentin sialophosphoprotein-like protein</fullName>
    </submittedName>
</protein>
<feature type="compositionally biased region" description="Polar residues" evidence="1">
    <location>
        <begin position="948"/>
        <end position="959"/>
    </location>
</feature>
<dbReference type="PANTHER" id="PTHR31267">
    <property type="entry name" value="DENTIN SIALOPHOSPHOPROTEIN-LIKE PROTEIN"/>
    <property type="match status" value="1"/>
</dbReference>
<feature type="region of interest" description="Disordered" evidence="1">
    <location>
        <begin position="630"/>
        <end position="651"/>
    </location>
</feature>
<evidence type="ECO:0000313" key="3">
    <source>
        <dbReference type="Proteomes" id="UP000585474"/>
    </source>
</evidence>
<sequence length="1991" mass="218031">MTDNEVGDRVHNFFSQDNLSQGQHHSQVVDGSWQVLGNNLWAGSQRNVGLPSSNPKNYKLQQSAEIERGHSSHSLPVSHGLNLTQSVLRPGLANGQSQSQQPNLNGYMHGRQILQTRQNETNFLGVDTESDCHNMTSRGLPTYKSQQGNGPGNYTTSIRLDSSESPVSFDFFGGQQQVSGQQTGMLQSLPRQQSGFSEMQLQQQVMLRKMQELQRQQQIQQLEARQQSSINQITTITRQASGSHSPAQINGTPISTITEASNYSWASEPTAGNTNWLQRATPAIQGSSNGFGFSPDHGQALNLMNLVPQQVDQSLYGIPISNTRSGSHLYSHVPMDKPSMQQITMYNNSFPGNQHTGFQDHVSPQERSFVYREGFQGENMFGHASVQGLNGGMNLENLQQVNASQVNAPLQEFHEKQERPYSSDTLQEKTMMEVSSSQNAVALDPTEEKILFGDDNIWDAFGSSIDTEAGGFNPSNGTGFLNGVPSLQSGSWSALMQSAVAETSSNDIGLREEWSGLSSQNTNVRAGNHQFSTYENNSKQETDIADYNLQIASGLSSGSVPLSHDTNINKSYQGVSGAQQPGQKHSYKQGERPEMDSTHRPIQQTSEEGSKWLSRGPLQNLPAERNQIYGDAANSPSVSSYSSGQPPDKPNVRGVCESISASGDAMMKIHGSENKSLCLYSEDQKKMTCEGTSHCGYIGKADSGPNSIFGSDHVKSPIGSSHVNREDYSFNSLAAIPNSSSGRASEDTTQLFSNSHQLNYWKHADSSMKGKGSENSGKSQNQLNKGKGPQVLESSMSSFGNDVVNRRELMDCERKENSSDSHDTNFAQQTTSGGLKENLWSHGSDSQNLPGGKQKLPSQAGRKTPGPRKFQYHPMGNLDEDVEPSYGVHGTFSQAMSQQIPRASYSHNQGYFGQSRFFGQFSKSSTEVEKGHSLDLQENKKGHDDSPAQGTHPTFSPNVSAPFDRSVGIPAPNKAPQPSQNILELLHKVDQPKACANYDGSVGQLLQNKSSASQGFNLQLAPPSQWQPVQNRALASQGSEQFLNSFNSSLTSPDIRDKGHTWLAATAQVQSLPSSHETSQGEFKINNIGVPGQIGNEASQYSTQRNFSSALTSDFPNSRSQLQNQQMIVSSRKLTTNQSLNISSDRQTSHLQQTDDSTSRDATGQSTPASLPDHDRPVSSADTSQPTVTNHFHERVSGAPIAVGQAIPSSQHFIASGPSQHRAFPKMLPDAWTNVPGQQQSFAALPHKFHPSIFSSSQLNDNVVSTSPTKQDQVDQHGEKRGNDPSDLDMNSMHSQGFVCGEGPPAKECPRQMVSSVNTDLAKNTRASQVKESVVKNLSEASPLNPGTTQRDIEAFGRSLKPSSLLHQNYSLLHQMQAMKGTEIDPSNRGLKRSKGADSGLDCQMAPKTEQSSEHNVMVGDSLIHSSAVLSGDSKMLSFSGPMDNRETNASSQLGNATHQDVLAFGRNEAENYSCGNNNTPFRVEHSQISPQMAPSWFNQFGTFKNGQMLSMYDAQKCATVKTVEQLHTIGKSSDSLCAQSSLEQVNAAADSNQVLNMWKRSTPTSVAIEHFSSPQSLALDVARTKKRKSATSELLPWHKEVTQGSRSLLTISMAEVNWARAANRVIDKLEDEAEVIENGAPMRRHKRRLILTTQLMQQLFRPPPLSVLSTDASSNNETVAYLVSKLALRDACSVFPGSGSDSSVPFDSPNLLSDEHKTSRRTDDHHISEVMEDFIGRARNLEKDFMREISGFHWPMLSWSGLGFVSEWINFIFNTQSGFGWGLGLACTRINKRVSERLLDKEKGVEVDGGDVVEEMGDGKMVILMRQLLDKRTSVADLKIECQDLEKFSVINRFARFHARGQAEAAETSSSSDATPNAQRQLPQRYVTALPVPRNLPDRGWKEEAAMVLVVDVYESDQVPKFDYCSPNKLSDVAYGVNRTKGKSSEALKQRRWLVAAKIWIGRSKVEQAAAVGQYGLGFGRLKQGLSLKI</sequence>
<feature type="compositionally biased region" description="Polar residues" evidence="1">
    <location>
        <begin position="824"/>
        <end position="833"/>
    </location>
</feature>
<feature type="compositionally biased region" description="Polar residues" evidence="1">
    <location>
        <begin position="773"/>
        <end position="784"/>
    </location>
</feature>
<feature type="compositionally biased region" description="Polar residues" evidence="1">
    <location>
        <begin position="1259"/>
        <end position="1271"/>
    </location>
</feature>
<name>A0A7J0GA84_9ERIC</name>
<feature type="compositionally biased region" description="Polar residues" evidence="1">
    <location>
        <begin position="562"/>
        <end position="583"/>
    </location>
</feature>
<feature type="region of interest" description="Disordered" evidence="1">
    <location>
        <begin position="1085"/>
        <end position="1188"/>
    </location>
</feature>